<organism evidence="1 2">
    <name type="scientific">Sousa chinensis</name>
    <name type="common">Indo-pacific humpbacked dolphin</name>
    <name type="synonym">Steno chinensis</name>
    <dbReference type="NCBI Taxonomy" id="103600"/>
    <lineage>
        <taxon>Eukaryota</taxon>
        <taxon>Metazoa</taxon>
        <taxon>Chordata</taxon>
        <taxon>Craniata</taxon>
        <taxon>Vertebrata</taxon>
        <taxon>Euteleostomi</taxon>
        <taxon>Mammalia</taxon>
        <taxon>Eutheria</taxon>
        <taxon>Laurasiatheria</taxon>
        <taxon>Artiodactyla</taxon>
        <taxon>Whippomorpha</taxon>
        <taxon>Cetacea</taxon>
        <taxon>Odontoceti</taxon>
        <taxon>Delphinidae</taxon>
        <taxon>Sousa</taxon>
    </lineage>
</organism>
<protein>
    <submittedName>
        <fullName evidence="1">Uncharacterized protein</fullName>
    </submittedName>
</protein>
<reference evidence="1 2" key="1">
    <citation type="journal article" date="2018" name="Genomics">
        <title>Molecular footprints of inshore aquatic adaptation in Indo-Pacific humpback dolphin (Sousa chinensis).</title>
        <authorList>
            <person name="Ming Y."/>
            <person name="Jian J."/>
            <person name="Yu F."/>
            <person name="Yu X."/>
            <person name="Wang J."/>
            <person name="Liu W."/>
        </authorList>
    </citation>
    <scope>NUCLEOTIDE SEQUENCE [LARGE SCALE GENOMIC DNA]</scope>
    <source>
        <strain evidence="1">MY-2018</strain>
        <tissue evidence="1">Skin</tissue>
    </source>
</reference>
<evidence type="ECO:0000313" key="2">
    <source>
        <dbReference type="Proteomes" id="UP000295264"/>
    </source>
</evidence>
<proteinExistence type="predicted"/>
<accession>A0A484GLS2</accession>
<keyword evidence="2" id="KW-1185">Reference proteome</keyword>
<name>A0A484GLS2_SOUCH</name>
<comment type="caution">
    <text evidence="1">The sequence shown here is derived from an EMBL/GenBank/DDBJ whole genome shotgun (WGS) entry which is preliminary data.</text>
</comment>
<sequence>MSLLYLGKAMSHPVVFVLVTPIPRCSGR</sequence>
<gene>
    <name evidence="1" type="ORF">DBR06_SOUSAS310033</name>
</gene>
<evidence type="ECO:0000313" key="1">
    <source>
        <dbReference type="EMBL" id="TEA36652.1"/>
    </source>
</evidence>
<feature type="non-terminal residue" evidence="1">
    <location>
        <position position="28"/>
    </location>
</feature>
<dbReference type="AlphaFoldDB" id="A0A484GLS2"/>
<dbReference type="EMBL" id="QWLN02005965">
    <property type="protein sequence ID" value="TEA36652.1"/>
    <property type="molecule type" value="Genomic_DNA"/>
</dbReference>
<dbReference type="Proteomes" id="UP000295264">
    <property type="component" value="Unassembled WGS sequence"/>
</dbReference>